<name>A0A1G6H4H8_9ACTN</name>
<dbReference type="InterPro" id="IPR011991">
    <property type="entry name" value="ArsR-like_HTH"/>
</dbReference>
<dbReference type="Pfam" id="PF09339">
    <property type="entry name" value="HTH_IclR"/>
    <property type="match status" value="1"/>
</dbReference>
<evidence type="ECO:0000313" key="6">
    <source>
        <dbReference type="EMBL" id="SDB88815.1"/>
    </source>
</evidence>
<dbReference type="STRING" id="1577474.GA0111570_106130"/>
<dbReference type="EMBL" id="FMYF01000006">
    <property type="protein sequence ID" value="SDB88815.1"/>
    <property type="molecule type" value="Genomic_DNA"/>
</dbReference>
<reference evidence="6 7" key="1">
    <citation type="submission" date="2016-06" db="EMBL/GenBank/DDBJ databases">
        <authorList>
            <person name="Olsen C.W."/>
            <person name="Carey S."/>
            <person name="Hinshaw L."/>
            <person name="Karasin A.I."/>
        </authorList>
    </citation>
    <scope>NUCLEOTIDE SEQUENCE [LARGE SCALE GENOMIC DNA]</scope>
    <source>
        <strain evidence="6 7">LZ-22</strain>
    </source>
</reference>
<dbReference type="PROSITE" id="PS51078">
    <property type="entry name" value="ICLR_ED"/>
    <property type="match status" value="1"/>
</dbReference>
<evidence type="ECO:0000259" key="4">
    <source>
        <dbReference type="PROSITE" id="PS51077"/>
    </source>
</evidence>
<keyword evidence="2 6" id="KW-0238">DNA-binding</keyword>
<dbReference type="AlphaFoldDB" id="A0A1G6H4H8"/>
<evidence type="ECO:0000256" key="1">
    <source>
        <dbReference type="ARBA" id="ARBA00023015"/>
    </source>
</evidence>
<dbReference type="InterPro" id="IPR036390">
    <property type="entry name" value="WH_DNA-bd_sf"/>
</dbReference>
<feature type="domain" description="HTH iclR-type" evidence="4">
    <location>
        <begin position="20"/>
        <end position="80"/>
    </location>
</feature>
<dbReference type="GO" id="GO:0003677">
    <property type="term" value="F:DNA binding"/>
    <property type="evidence" value="ECO:0007669"/>
    <property type="project" value="UniProtKB-KW"/>
</dbReference>
<dbReference type="Pfam" id="PF01614">
    <property type="entry name" value="IclR_C"/>
    <property type="match status" value="1"/>
</dbReference>
<dbReference type="PANTHER" id="PTHR30136">
    <property type="entry name" value="HELIX-TURN-HELIX TRANSCRIPTIONAL REGULATOR, ICLR FAMILY"/>
    <property type="match status" value="1"/>
</dbReference>
<keyword evidence="7" id="KW-1185">Reference proteome</keyword>
<dbReference type="GO" id="GO:0003700">
    <property type="term" value="F:DNA-binding transcription factor activity"/>
    <property type="evidence" value="ECO:0007669"/>
    <property type="project" value="TreeGrafter"/>
</dbReference>
<dbReference type="Gene3D" id="3.30.450.40">
    <property type="match status" value="1"/>
</dbReference>
<evidence type="ECO:0000256" key="2">
    <source>
        <dbReference type="ARBA" id="ARBA00023125"/>
    </source>
</evidence>
<keyword evidence="1" id="KW-0805">Transcription regulation</keyword>
<dbReference type="CDD" id="cd00090">
    <property type="entry name" value="HTH_ARSR"/>
    <property type="match status" value="1"/>
</dbReference>
<dbReference type="Gene3D" id="1.10.10.10">
    <property type="entry name" value="Winged helix-like DNA-binding domain superfamily/Winged helix DNA-binding domain"/>
    <property type="match status" value="1"/>
</dbReference>
<dbReference type="InterPro" id="IPR029016">
    <property type="entry name" value="GAF-like_dom_sf"/>
</dbReference>
<dbReference type="SUPFAM" id="SSF46785">
    <property type="entry name" value="Winged helix' DNA-binding domain"/>
    <property type="match status" value="1"/>
</dbReference>
<protein>
    <submittedName>
        <fullName evidence="6">DNA-binding transcriptional regulator, IclR family</fullName>
    </submittedName>
</protein>
<dbReference type="PANTHER" id="PTHR30136:SF24">
    <property type="entry name" value="HTH-TYPE TRANSCRIPTIONAL REPRESSOR ALLR"/>
    <property type="match status" value="1"/>
</dbReference>
<dbReference type="SMART" id="SM00346">
    <property type="entry name" value="HTH_ICLR"/>
    <property type="match status" value="1"/>
</dbReference>
<dbReference type="GO" id="GO:0045892">
    <property type="term" value="P:negative regulation of DNA-templated transcription"/>
    <property type="evidence" value="ECO:0007669"/>
    <property type="project" value="TreeGrafter"/>
</dbReference>
<feature type="domain" description="IclR-ED" evidence="5">
    <location>
        <begin position="81"/>
        <end position="258"/>
    </location>
</feature>
<dbReference type="RefSeq" id="WP_092610593.1">
    <property type="nucleotide sequence ID" value="NZ_FMYF01000006.1"/>
</dbReference>
<organism evidence="6 7">
    <name type="scientific">Raineyella antarctica</name>
    <dbReference type="NCBI Taxonomy" id="1577474"/>
    <lineage>
        <taxon>Bacteria</taxon>
        <taxon>Bacillati</taxon>
        <taxon>Actinomycetota</taxon>
        <taxon>Actinomycetes</taxon>
        <taxon>Propionibacteriales</taxon>
        <taxon>Propionibacteriaceae</taxon>
        <taxon>Raineyella</taxon>
    </lineage>
</organism>
<dbReference type="OrthoDB" id="7274111at2"/>
<evidence type="ECO:0000259" key="5">
    <source>
        <dbReference type="PROSITE" id="PS51078"/>
    </source>
</evidence>
<dbReference type="SUPFAM" id="SSF55781">
    <property type="entry name" value="GAF domain-like"/>
    <property type="match status" value="1"/>
</dbReference>
<dbReference type="PROSITE" id="PS51077">
    <property type="entry name" value="HTH_ICLR"/>
    <property type="match status" value="1"/>
</dbReference>
<keyword evidence="3" id="KW-0804">Transcription</keyword>
<sequence length="275" mass="29591">MTGPKPATAVPPPGQQPSRPSILSKAFLLLECFSAEERVLTLTELADRSGLPKSTVHRVLDRLVSLGIIEGHDRKYRIGMRLFAITTAMPASNLRELCLPALARLQAWAGGVAHLAVLRGVHVVYLERIVGSGNTVPAPAPGNILPAHGSALGKALLARLTVEERSAILPDPLPRMTPATITDRAALERQLQEIRRSNIALSLAEWNPGVYSVASALVVHRRQVGAIAISKASPAELTDELKVALRRTAETLGELIRERIDAGETGWHPVEDLTS</sequence>
<gene>
    <name evidence="6" type="ORF">GA0111570_106130</name>
</gene>
<proteinExistence type="predicted"/>
<evidence type="ECO:0000256" key="3">
    <source>
        <dbReference type="ARBA" id="ARBA00023163"/>
    </source>
</evidence>
<dbReference type="InterPro" id="IPR050707">
    <property type="entry name" value="HTH_MetabolicPath_Reg"/>
</dbReference>
<dbReference type="Proteomes" id="UP000199086">
    <property type="component" value="Unassembled WGS sequence"/>
</dbReference>
<dbReference type="InterPro" id="IPR005471">
    <property type="entry name" value="Tscrpt_reg_IclR_N"/>
</dbReference>
<dbReference type="InterPro" id="IPR014757">
    <property type="entry name" value="Tscrpt_reg_IclR_C"/>
</dbReference>
<accession>A0A1G6H4H8</accession>
<evidence type="ECO:0000313" key="7">
    <source>
        <dbReference type="Proteomes" id="UP000199086"/>
    </source>
</evidence>
<dbReference type="InterPro" id="IPR036388">
    <property type="entry name" value="WH-like_DNA-bd_sf"/>
</dbReference>